<dbReference type="SUPFAM" id="SSF53187">
    <property type="entry name" value="Zn-dependent exopeptidases"/>
    <property type="match status" value="1"/>
</dbReference>
<dbReference type="Gene3D" id="3.40.630.10">
    <property type="entry name" value="Zn peptidases"/>
    <property type="match status" value="1"/>
</dbReference>
<dbReference type="CDD" id="cd03886">
    <property type="entry name" value="M20_Acy1"/>
    <property type="match status" value="1"/>
</dbReference>
<dbReference type="AlphaFoldDB" id="A0A2A9HDI4"/>
<keyword evidence="1 4" id="KW-0378">Hydrolase</keyword>
<feature type="binding site" evidence="2">
    <location>
        <position position="367"/>
    </location>
    <ligand>
        <name>Mn(2+)</name>
        <dbReference type="ChEBI" id="CHEBI:29035"/>
        <label>2</label>
    </ligand>
</feature>
<dbReference type="GO" id="GO:0019877">
    <property type="term" value="P:diaminopimelate biosynthetic process"/>
    <property type="evidence" value="ECO:0007669"/>
    <property type="project" value="UniProtKB-ARBA"/>
</dbReference>
<feature type="domain" description="Peptidase M20 dimerisation" evidence="3">
    <location>
        <begin position="193"/>
        <end position="284"/>
    </location>
</feature>
<dbReference type="Gene3D" id="3.30.70.360">
    <property type="match status" value="1"/>
</dbReference>
<dbReference type="GO" id="GO:0046872">
    <property type="term" value="F:metal ion binding"/>
    <property type="evidence" value="ECO:0007669"/>
    <property type="project" value="UniProtKB-KW"/>
</dbReference>
<keyword evidence="5" id="KW-1185">Reference proteome</keyword>
<accession>A0A2A9HDI4</accession>
<evidence type="ECO:0000256" key="2">
    <source>
        <dbReference type="PIRSR" id="PIRSR005962-1"/>
    </source>
</evidence>
<name>A0A2A9HDI4_TEPT2</name>
<dbReference type="Pfam" id="PF01546">
    <property type="entry name" value="Peptidase_M20"/>
    <property type="match status" value="1"/>
</dbReference>
<dbReference type="Proteomes" id="UP000223071">
    <property type="component" value="Unassembled WGS sequence"/>
</dbReference>
<dbReference type="InterPro" id="IPR017439">
    <property type="entry name" value="Amidohydrolase"/>
</dbReference>
<evidence type="ECO:0000256" key="1">
    <source>
        <dbReference type="ARBA" id="ARBA00022801"/>
    </source>
</evidence>
<dbReference type="InterPro" id="IPR036264">
    <property type="entry name" value="Bact_exopeptidase_dim_dom"/>
</dbReference>
<dbReference type="InterPro" id="IPR002933">
    <property type="entry name" value="Peptidase_M20"/>
</dbReference>
<evidence type="ECO:0000313" key="5">
    <source>
        <dbReference type="Proteomes" id="UP000223071"/>
    </source>
</evidence>
<protein>
    <submittedName>
        <fullName evidence="4">Amidohydrolase</fullName>
    </submittedName>
</protein>
<organism evidence="4 5">
    <name type="scientific">Tepidiforma thermophila (strain KCTC 52669 / CGMCC 1.13589 / G233)</name>
    <dbReference type="NCBI Taxonomy" id="2761530"/>
    <lineage>
        <taxon>Bacteria</taxon>
        <taxon>Bacillati</taxon>
        <taxon>Chloroflexota</taxon>
        <taxon>Tepidiformia</taxon>
        <taxon>Tepidiformales</taxon>
        <taxon>Tepidiformaceae</taxon>
        <taxon>Tepidiforma</taxon>
    </lineage>
</organism>
<dbReference type="NCBIfam" id="TIGR01891">
    <property type="entry name" value="amidohydrolases"/>
    <property type="match status" value="1"/>
</dbReference>
<dbReference type="EMBL" id="PDJQ01000001">
    <property type="protein sequence ID" value="PFG74054.1"/>
    <property type="molecule type" value="Genomic_DNA"/>
</dbReference>
<proteinExistence type="predicted"/>
<comment type="caution">
    <text evidence="4">The sequence shown here is derived from an EMBL/GenBank/DDBJ whole genome shotgun (WGS) entry which is preliminary data.</text>
</comment>
<dbReference type="PIRSF" id="PIRSF005962">
    <property type="entry name" value="Pept_M20D_amidohydro"/>
    <property type="match status" value="1"/>
</dbReference>
<evidence type="ECO:0000259" key="3">
    <source>
        <dbReference type="Pfam" id="PF07687"/>
    </source>
</evidence>
<dbReference type="PANTHER" id="PTHR11014">
    <property type="entry name" value="PEPTIDASE M20 FAMILY MEMBER"/>
    <property type="match status" value="1"/>
</dbReference>
<evidence type="ECO:0000313" key="4">
    <source>
        <dbReference type="EMBL" id="PFG74054.1"/>
    </source>
</evidence>
<feature type="binding site" evidence="2">
    <location>
        <position position="109"/>
    </location>
    <ligand>
        <name>Mn(2+)</name>
        <dbReference type="ChEBI" id="CHEBI:29035"/>
        <label>2</label>
    </ligand>
</feature>
<dbReference type="GO" id="GO:0050118">
    <property type="term" value="F:N-acetyldiaminopimelate deacetylase activity"/>
    <property type="evidence" value="ECO:0007669"/>
    <property type="project" value="UniProtKB-ARBA"/>
</dbReference>
<sequence>MATASLPPVRPAIRALADRLIADRRHLHQHPECSWQEHETQRYLLRRLAEIGLADVRPIARTGATALVQGGRPGPCVLWRADIDALPVPEKTGLPFASQNDGVMHACGHDAHMAIALALAAWAQAERHRLPGAIRFVFQPAEEASGGAAACIADGVLENPRVAVALGLHISADIPIGAINLAPGPFFAAPTAIRIEITGRGGHAAAPHQSVDAVVVAAHAVTALQTVVSRSLPPSEQAVLTIGKIQAGFRGNVIAESAVMTGTIRTYSTSVRDLMIRRTEEILAGVCAAFGATFTLTHETSCPPLVNDPVVTADVLELARGYFGPDRIIGVPTMGAEDMSVFLEARPGCYFWLGARNEARGIAGRHHDPGFVIDEDALPLGAEFAARIIEHFLAR</sequence>
<reference evidence="4 5" key="1">
    <citation type="submission" date="2017-09" db="EMBL/GenBank/DDBJ databases">
        <title>Sequencing the genomes of two abundant thermophiles in Great Basin hot springs: Thermocrinis jamiesonii and novel Chloroflexi Thermoflexus hugenholtzii.</title>
        <authorList>
            <person name="Hedlund B."/>
        </authorList>
    </citation>
    <scope>NUCLEOTIDE SEQUENCE [LARGE SCALE GENOMIC DNA]</scope>
    <source>
        <strain evidence="4 5">G233</strain>
    </source>
</reference>
<dbReference type="InterPro" id="IPR011650">
    <property type="entry name" value="Peptidase_M20_dimer"/>
</dbReference>
<feature type="binding site" evidence="2">
    <location>
        <position position="169"/>
    </location>
    <ligand>
        <name>Mn(2+)</name>
        <dbReference type="ChEBI" id="CHEBI:29035"/>
        <label>2</label>
    </ligand>
</feature>
<feature type="binding site" evidence="2">
    <location>
        <position position="107"/>
    </location>
    <ligand>
        <name>Mn(2+)</name>
        <dbReference type="ChEBI" id="CHEBI:29035"/>
        <label>2</label>
    </ligand>
</feature>
<dbReference type="FunFam" id="3.30.70.360:FF:000001">
    <property type="entry name" value="N-acetyldiaminopimelate deacetylase"/>
    <property type="match status" value="1"/>
</dbReference>
<feature type="binding site" evidence="2">
    <location>
        <position position="143"/>
    </location>
    <ligand>
        <name>Mn(2+)</name>
        <dbReference type="ChEBI" id="CHEBI:29035"/>
        <label>2</label>
    </ligand>
</feature>
<keyword evidence="2" id="KW-0479">Metal-binding</keyword>
<dbReference type="RefSeq" id="WP_098503471.1">
    <property type="nucleotide sequence ID" value="NZ_PDJQ01000001.1"/>
</dbReference>
<dbReference type="Pfam" id="PF07687">
    <property type="entry name" value="M20_dimer"/>
    <property type="match status" value="1"/>
</dbReference>
<gene>
    <name evidence="4" type="ORF">A9A59_1262</name>
</gene>
<comment type="cofactor">
    <cofactor evidence="2">
        <name>Mn(2+)</name>
        <dbReference type="ChEBI" id="CHEBI:29035"/>
    </cofactor>
    <text evidence="2">The Mn(2+) ion enhances activity.</text>
</comment>
<keyword evidence="2" id="KW-0464">Manganese</keyword>
<dbReference type="SUPFAM" id="SSF55031">
    <property type="entry name" value="Bacterial exopeptidase dimerisation domain"/>
    <property type="match status" value="1"/>
</dbReference>
<dbReference type="PANTHER" id="PTHR11014:SF63">
    <property type="entry name" value="METALLOPEPTIDASE, PUTATIVE (AFU_ORTHOLOGUE AFUA_6G09600)-RELATED"/>
    <property type="match status" value="1"/>
</dbReference>